<dbReference type="GeneID" id="98309775"/>
<keyword evidence="3" id="KW-1185">Reference proteome</keyword>
<feature type="transmembrane region" description="Helical" evidence="1">
    <location>
        <begin position="125"/>
        <end position="152"/>
    </location>
</feature>
<dbReference type="EMBL" id="AZDX01000036">
    <property type="protein sequence ID" value="KRL05601.1"/>
    <property type="molecule type" value="Genomic_DNA"/>
</dbReference>
<dbReference type="PROSITE" id="PS51257">
    <property type="entry name" value="PROKAR_LIPOPROTEIN"/>
    <property type="match status" value="1"/>
</dbReference>
<evidence type="ECO:0000313" key="2">
    <source>
        <dbReference type="EMBL" id="KRL05601.1"/>
    </source>
</evidence>
<organism evidence="2 3">
    <name type="scientific">Liquorilactobacillus hordei DSM 19519</name>
    <dbReference type="NCBI Taxonomy" id="1423759"/>
    <lineage>
        <taxon>Bacteria</taxon>
        <taxon>Bacillati</taxon>
        <taxon>Bacillota</taxon>
        <taxon>Bacilli</taxon>
        <taxon>Lactobacillales</taxon>
        <taxon>Lactobacillaceae</taxon>
        <taxon>Liquorilactobacillus</taxon>
    </lineage>
</organism>
<evidence type="ECO:0000313" key="3">
    <source>
        <dbReference type="Proteomes" id="UP000051448"/>
    </source>
</evidence>
<evidence type="ECO:0000256" key="1">
    <source>
        <dbReference type="SAM" id="Phobius"/>
    </source>
</evidence>
<dbReference type="STRING" id="1423759.FC92_GL001267"/>
<dbReference type="RefSeq" id="WP_233419175.1">
    <property type="nucleotide sequence ID" value="NZ_AZDX01000036.1"/>
</dbReference>
<dbReference type="AlphaFoldDB" id="A0A0R1MCG7"/>
<proteinExistence type="predicted"/>
<accession>A0A0R1MCG7</accession>
<keyword evidence="1" id="KW-0472">Membrane</keyword>
<keyword evidence="1" id="KW-1133">Transmembrane helix</keyword>
<sequence length="159" mass="18965">MKQVIIIIKIVFRLLGYTITSGACLLIVLFYLEHLDISTLRYKFNFLDLYFFVTTAVLPFLRLYYNSWFISTENDSSYRGKALDTYHQEMAHQQKDKKWSSNGVYVNPWEYTTPYTQSYDSSLNWVYSIAKCLFMSILFILFAPVFLMVILFQRFRKKS</sequence>
<feature type="transmembrane region" description="Helical" evidence="1">
    <location>
        <begin position="44"/>
        <end position="65"/>
    </location>
</feature>
<dbReference type="Proteomes" id="UP000051448">
    <property type="component" value="Unassembled WGS sequence"/>
</dbReference>
<keyword evidence="1" id="KW-0812">Transmembrane</keyword>
<reference evidence="2 3" key="1">
    <citation type="journal article" date="2015" name="Genome Announc.">
        <title>Expanding the biotechnology potential of lactobacilli through comparative genomics of 213 strains and associated genera.</title>
        <authorList>
            <person name="Sun Z."/>
            <person name="Harris H.M."/>
            <person name="McCann A."/>
            <person name="Guo C."/>
            <person name="Argimon S."/>
            <person name="Zhang W."/>
            <person name="Yang X."/>
            <person name="Jeffery I.B."/>
            <person name="Cooney J.C."/>
            <person name="Kagawa T.F."/>
            <person name="Liu W."/>
            <person name="Song Y."/>
            <person name="Salvetti E."/>
            <person name="Wrobel A."/>
            <person name="Rasinkangas P."/>
            <person name="Parkhill J."/>
            <person name="Rea M.C."/>
            <person name="O'Sullivan O."/>
            <person name="Ritari J."/>
            <person name="Douillard F.P."/>
            <person name="Paul Ross R."/>
            <person name="Yang R."/>
            <person name="Briner A.E."/>
            <person name="Felis G.E."/>
            <person name="de Vos W.M."/>
            <person name="Barrangou R."/>
            <person name="Klaenhammer T.R."/>
            <person name="Caufield P.W."/>
            <person name="Cui Y."/>
            <person name="Zhang H."/>
            <person name="O'Toole P.W."/>
        </authorList>
    </citation>
    <scope>NUCLEOTIDE SEQUENCE [LARGE SCALE GENOMIC DNA]</scope>
    <source>
        <strain evidence="2 3">DSM 19519</strain>
    </source>
</reference>
<protein>
    <submittedName>
        <fullName evidence="2">Uncharacterized protein</fullName>
    </submittedName>
</protein>
<comment type="caution">
    <text evidence="2">The sequence shown here is derived from an EMBL/GenBank/DDBJ whole genome shotgun (WGS) entry which is preliminary data.</text>
</comment>
<gene>
    <name evidence="2" type="ORF">FC92_GL001267</name>
</gene>
<dbReference type="PATRIC" id="fig|1423759.3.peg.1335"/>
<name>A0A0R1MCG7_9LACO</name>
<feature type="transmembrane region" description="Helical" evidence="1">
    <location>
        <begin position="6"/>
        <end position="32"/>
    </location>
</feature>